<dbReference type="PRINTS" id="PR00375">
    <property type="entry name" value="HUNTINGTIN"/>
</dbReference>
<evidence type="ECO:0000256" key="2">
    <source>
        <dbReference type="ARBA" id="ARBA00007153"/>
    </source>
</evidence>
<feature type="compositionally biased region" description="Low complexity" evidence="3">
    <location>
        <begin position="560"/>
        <end position="573"/>
    </location>
</feature>
<accession>A0A2T7P9B2</accession>
<evidence type="ECO:0000313" key="5">
    <source>
        <dbReference type="Proteomes" id="UP000245119"/>
    </source>
</evidence>
<name>A0A2T7P9B2_POMCA</name>
<dbReference type="PANTHER" id="PTHR10170">
    <property type="entry name" value="HUNTINGTON DISEASE PROTEIN"/>
    <property type="match status" value="1"/>
</dbReference>
<proteinExistence type="inferred from homology"/>
<gene>
    <name evidence="4" type="ORF">C0Q70_09260</name>
</gene>
<feature type="compositionally biased region" description="Polar residues" evidence="3">
    <location>
        <begin position="585"/>
        <end position="601"/>
    </location>
</feature>
<dbReference type="SUPFAM" id="SSF48371">
    <property type="entry name" value="ARM repeat"/>
    <property type="match status" value="1"/>
</dbReference>
<feature type="compositionally biased region" description="Basic and acidic residues" evidence="3">
    <location>
        <begin position="603"/>
        <end position="613"/>
    </location>
</feature>
<dbReference type="Pfam" id="PF12372">
    <property type="entry name" value="Htt_N-HEAT"/>
    <property type="match status" value="1"/>
</dbReference>
<dbReference type="GO" id="GO:0005737">
    <property type="term" value="C:cytoplasm"/>
    <property type="evidence" value="ECO:0007669"/>
    <property type="project" value="InterPro"/>
</dbReference>
<evidence type="ECO:0000256" key="1">
    <source>
        <dbReference type="ARBA" id="ARBA00002907"/>
    </source>
</evidence>
<dbReference type="InterPro" id="IPR000091">
    <property type="entry name" value="Huntingtin"/>
</dbReference>
<evidence type="ECO:0000256" key="3">
    <source>
        <dbReference type="SAM" id="MobiDB-lite"/>
    </source>
</evidence>
<feature type="region of interest" description="Disordered" evidence="3">
    <location>
        <begin position="1"/>
        <end position="35"/>
    </location>
</feature>
<dbReference type="InterPro" id="IPR028426">
    <property type="entry name" value="Huntingtin_fam"/>
</dbReference>
<dbReference type="InterPro" id="IPR011989">
    <property type="entry name" value="ARM-like"/>
</dbReference>
<comment type="similarity">
    <text evidence="2">Belongs to the huntingtin family.</text>
</comment>
<feature type="compositionally biased region" description="Low complexity" evidence="3">
    <location>
        <begin position="21"/>
        <end position="35"/>
    </location>
</feature>
<dbReference type="EMBL" id="PZQS01000005">
    <property type="protein sequence ID" value="PVD29999.1"/>
    <property type="molecule type" value="Genomic_DNA"/>
</dbReference>
<dbReference type="InterPro" id="IPR016024">
    <property type="entry name" value="ARM-type_fold"/>
</dbReference>
<evidence type="ECO:0008006" key="6">
    <source>
        <dbReference type="Google" id="ProtNLM"/>
    </source>
</evidence>
<protein>
    <recommendedName>
        <fullName evidence="6">Huntingtin</fullName>
    </recommendedName>
</protein>
<keyword evidence="5" id="KW-1185">Reference proteome</keyword>
<dbReference type="STRING" id="400727.A0A2T7P9B2"/>
<dbReference type="Gene3D" id="1.25.10.10">
    <property type="entry name" value="Leucine-rich Repeat Variant"/>
    <property type="match status" value="1"/>
</dbReference>
<comment type="function">
    <text evidence="1">May play a role in microtubule-mediated transport or vesicle function.</text>
</comment>
<dbReference type="Pfam" id="PF20925">
    <property type="entry name" value="Htt_bridge"/>
    <property type="match status" value="1"/>
</dbReference>
<dbReference type="Proteomes" id="UP000245119">
    <property type="component" value="Linkage Group LG5"/>
</dbReference>
<dbReference type="GO" id="GO:0005634">
    <property type="term" value="C:nucleus"/>
    <property type="evidence" value="ECO:0007669"/>
    <property type="project" value="InterPro"/>
</dbReference>
<dbReference type="PANTHER" id="PTHR10170:SF10">
    <property type="entry name" value="HUNTINGTIN"/>
    <property type="match status" value="1"/>
</dbReference>
<dbReference type="OrthoDB" id="10065698at2759"/>
<dbReference type="InterPro" id="IPR024613">
    <property type="entry name" value="Huntingtin_N_HEAT_rpt-2"/>
</dbReference>
<sequence>MNGNPEYDQTELDESDTRETSSPAPQPSSASKIPASTLDIGSQLDSDEIPLVYVLRLLCKNFLLQGQNGALISDRQVRVSLKSLALGCITSIFTLCPRLVLLSLSPSCSTLSSHNSGSSQALWDVLLYASHPDHQLKGLTALAIGSIIQAVLLEGRGDFSYWLRLQGASVNDVISVDGLLKTLVGILDDDSAVATRYSLSALQLCLPQLLDSCHGRLGLQLLLELLKVKANPYWLVKVELLEILGSLNFKKIHYLESISQDIQQGEHHFQGRTQLQQHYLEKVIIPLLGDEDGRVRHAASSSLIKLVPHLFFPVDCPQHDPIISVAKDESDALLFPILHELAMEPPPLVQGLVRPYHFDILQEVNPNIESSLSRIVQMLMHQLLVSQSKYMTSGCCHALCRLSEEFLVTSYASSWGCGPAKQMLARDTVGRVNMKRPPSRSLSSSSSLSLEELTAGVGGGPLPVILSIMLSTQATLDLTTHHDMLQFAGNLIAGSAYKTLRSSEETANMTGAGEEGSWAAVADRMLVPLIEQLLTHVSRILNACTHVIDETIPGPPQVKPTLPSLPNAPSLSPVKRKVKGEKEGTMSTTPSQSADSKTPQKTPVKDARELDKEKHKKDGIGAFYSLPQYLKLYEVLKGAYSNYKTSLDLNSSDKFCSFVRTALGVMAQLLEIATLYDVGKHAEEVLGYFRSTVTLEPTTTVLCVQQLLKALFGTNLASQWDCEQQNAAAARPGKAARPSASGKPGLYHSCLGQPYAHLTHSLLTASYRAATQVDTDDSNSFLLWLKKRVERKVPAILKPASKVDKAVIGSYIRLFEPLVIKALKQNSEVLVPHVFQFLVMLCYEKHHSKPIIDMPRIIHRCDGIMASGLQPDTHAIPALQPIVYDLFLLRGTTRSEVSKDLETQREVVVSMLLRLINYHQALEMFVIILQQCHCESEERWKRMSRMVTDVVLPALVKQQISLESQAALDILHRLFESVAPSVFRPVDILLKTLLAPPVSVESVHGVERWMCLVLALLRVLVSQSKEEVILSRLEEIGLHVSLTRMSSITDMSASVTEMLRNLSPEETLAWFLLQVIGKCAETLSGQQSVLDFTAGTTNFLLQQTTHLMLYVTHMFQSGLFRRVTTAAMGLLQNESANCFYNIREINHNVMALSTTCSMLPLHWCNILILLNYDDRKFWSQIVQTPQSFRMSNQSIRGGHVNPPRRIVECSSLEILRRGGLILFCDYVCENLNDAEHMTWLIINHVTDLIELSHESPVQDFISAIHRNPAASSLFIQAIHARGESVCRPSLVKKTLRCLEAIHPSQSGALITLLVDKFLHNHQLAVTRMSDTVICRRLEGLLAENGEESSKQLPQEDLAKLLLFIKSNSLIRRHERLVSLLNKLYSIVSTGSQAPSSPEKTHPLALTTVKVTDIVIDKDFFMSITRDQCFSSSPSMRECAFLLQRLEYADILSITMTKEFNLSVLEECVSLGAFRTLLRYNRDKDNERAASPTEPSLDPLFQAAQLTMFRHINNVINHLPVPHQCLAFSTVLPSRALRYMERIDDLFTDHGWFDMNFSLAAAFAQYVVCIRRFPWEARVPGESRADVCRFCVLLMEMVHWAIQHDSLPTSEQLQTCLECVACVLQDTSLWSLLAQDDHATWASTLIAGLHQLLSSVVVLPGEKVASPTHEDHSDDDSCDDAACMIRACDQVSELVHCLQTRLHPASDDSLRFPPFLASLIRNIIIGLARLPLVNTYARTPPVVWRLGWSPSPVGSHRTQLPPLPVEFLQEKDVLKEFVTRINTLGWTNRQQFEESWMSLLGVLNPVSHAGQPLSSEIEQSQGMVIAVRTITALLLQAMYVPCSGNPVNSQYEIRPRDKPLAFLMTRCGKKLSMIRGLIEQEVRNLCAIKPDRLTHHPYSSPRRKIDSIHYDLFEENLEREFGCEDYGLGQISLESVWAVVGSLEPAFAESDTTDSLDSPQPDDVRVHLASRAGGSSGEAHGERSVSLSGLDIHSCLQFLLELYGAWLHVDNNPKPPLMLINAVVKSMVCLSDLFMEREQFEFMLDTLLDVLKVHPSEDELVNQYLIVGLAKASAVIGVDAATVEKIVKTVDNGLKSTHLPTKISCLHGMLYLLEGGLSDIVRALLPTMADFILRHLAIVSQACIISQQFVITLWATAFYMHENFHNELKDTDFTSKMMQLIVTTAACSEETVSTAVFLTIMKGTERLLLADVMSRTDTESIIKLSMDRLCLPNPQRALPALGLMFTCMYSGKSLDQYSPRPRDEPTFLVSNAFETVYQDPESLIVAMERVTVLFDRIKKGYPYEARVITRLLPAFLADFFPPQDIMNKVIGEFLSSQQPYPHLIAKVVFQVFNNLHQQSQQNLVQEWVMLSLSNFTQRSPVAMATWSLTCFFISASTNVMAESSVSFCLICLFDVIHLLMIQMIQIVIRFPHVLGRMGKLEIVDRQLFCLAALDFFRQLTEDMHRRTFISTFQTVASQDSPYRELIECLTA</sequence>
<feature type="region of interest" description="Disordered" evidence="3">
    <location>
        <begin position="553"/>
        <end position="613"/>
    </location>
</feature>
<dbReference type="InterPro" id="IPR048412">
    <property type="entry name" value="Htt_bridge"/>
</dbReference>
<dbReference type="Pfam" id="PF20927">
    <property type="entry name" value="Htt_C-HEAT"/>
    <property type="match status" value="1"/>
</dbReference>
<organism evidence="4 5">
    <name type="scientific">Pomacea canaliculata</name>
    <name type="common">Golden apple snail</name>
    <dbReference type="NCBI Taxonomy" id="400727"/>
    <lineage>
        <taxon>Eukaryota</taxon>
        <taxon>Metazoa</taxon>
        <taxon>Spiralia</taxon>
        <taxon>Lophotrochozoa</taxon>
        <taxon>Mollusca</taxon>
        <taxon>Gastropoda</taxon>
        <taxon>Caenogastropoda</taxon>
        <taxon>Architaenioglossa</taxon>
        <taxon>Ampullarioidea</taxon>
        <taxon>Ampullariidae</taxon>
        <taxon>Pomacea</taxon>
    </lineage>
</organism>
<evidence type="ECO:0000313" key="4">
    <source>
        <dbReference type="EMBL" id="PVD29999.1"/>
    </source>
</evidence>
<dbReference type="InterPro" id="IPR048413">
    <property type="entry name" value="Htt_C-HEAT_rpt"/>
</dbReference>
<reference evidence="4 5" key="1">
    <citation type="submission" date="2018-04" db="EMBL/GenBank/DDBJ databases">
        <title>The genome of golden apple snail Pomacea canaliculata provides insight into stress tolerance and invasive adaptation.</title>
        <authorList>
            <person name="Liu C."/>
            <person name="Liu B."/>
            <person name="Ren Y."/>
            <person name="Zhang Y."/>
            <person name="Wang H."/>
            <person name="Li S."/>
            <person name="Jiang F."/>
            <person name="Yin L."/>
            <person name="Zhang G."/>
            <person name="Qian W."/>
            <person name="Fan W."/>
        </authorList>
    </citation>
    <scope>NUCLEOTIDE SEQUENCE [LARGE SCALE GENOMIC DNA]</scope>
    <source>
        <strain evidence="4">SZHN2017</strain>
        <tissue evidence="4">Muscle</tissue>
    </source>
</reference>
<comment type="caution">
    <text evidence="4">The sequence shown here is derived from an EMBL/GenBank/DDBJ whole genome shotgun (WGS) entry which is preliminary data.</text>
</comment>